<evidence type="ECO:0000256" key="2">
    <source>
        <dbReference type="ARBA" id="ARBA00022692"/>
    </source>
</evidence>
<dbReference type="Gene3D" id="3.90.226.10">
    <property type="entry name" value="2-enoyl-CoA Hydratase, Chain A, domain 1"/>
    <property type="match status" value="1"/>
</dbReference>
<proteinExistence type="predicted"/>
<feature type="domain" description="NfeD-like C-terminal" evidence="8">
    <location>
        <begin position="486"/>
        <end position="538"/>
    </location>
</feature>
<feature type="transmembrane region" description="Helical" evidence="6">
    <location>
        <begin position="429"/>
        <end position="451"/>
    </location>
</feature>
<dbReference type="InterPro" id="IPR056738">
    <property type="entry name" value="NfeD1b_N"/>
</dbReference>
<protein>
    <recommendedName>
        <fullName evidence="13">NfeD-like C-terminal domain-containing protein</fullName>
    </recommendedName>
</protein>
<gene>
    <name evidence="11" type="ORF">FEM03_08870</name>
</gene>
<dbReference type="GO" id="GO:0005886">
    <property type="term" value="C:plasma membrane"/>
    <property type="evidence" value="ECO:0007669"/>
    <property type="project" value="TreeGrafter"/>
</dbReference>
<keyword evidence="3 6" id="KW-1133">Transmembrane helix</keyword>
<feature type="chain" id="PRO_5024398130" description="NfeD-like C-terminal domain-containing protein" evidence="7">
    <location>
        <begin position="40"/>
        <end position="564"/>
    </location>
</feature>
<dbReference type="Pfam" id="PF24961">
    <property type="entry name" value="NfeD_membrane"/>
    <property type="match status" value="1"/>
</dbReference>
<feature type="domain" description="NfeD1b N-terminal" evidence="10">
    <location>
        <begin position="99"/>
        <end position="270"/>
    </location>
</feature>
<evidence type="ECO:0000256" key="4">
    <source>
        <dbReference type="ARBA" id="ARBA00023136"/>
    </source>
</evidence>
<evidence type="ECO:0000256" key="3">
    <source>
        <dbReference type="ARBA" id="ARBA00022989"/>
    </source>
</evidence>
<evidence type="ECO:0000259" key="10">
    <source>
        <dbReference type="Pfam" id="PF25145"/>
    </source>
</evidence>
<organism evidence="11 12">
    <name type="scientific">Phragmitibacter flavus</name>
    <dbReference type="NCBI Taxonomy" id="2576071"/>
    <lineage>
        <taxon>Bacteria</taxon>
        <taxon>Pseudomonadati</taxon>
        <taxon>Verrucomicrobiota</taxon>
        <taxon>Verrucomicrobiia</taxon>
        <taxon>Verrucomicrobiales</taxon>
        <taxon>Verrucomicrobiaceae</taxon>
        <taxon>Phragmitibacter</taxon>
    </lineage>
</organism>
<feature type="region of interest" description="Disordered" evidence="5">
    <location>
        <begin position="538"/>
        <end position="564"/>
    </location>
</feature>
<keyword evidence="4 6" id="KW-0472">Membrane</keyword>
<dbReference type="Pfam" id="PF01957">
    <property type="entry name" value="NfeD"/>
    <property type="match status" value="1"/>
</dbReference>
<feature type="compositionally biased region" description="Gly residues" evidence="5">
    <location>
        <begin position="553"/>
        <end position="564"/>
    </location>
</feature>
<dbReference type="OrthoDB" id="9806253at2"/>
<dbReference type="EMBL" id="VAUV01000006">
    <property type="protein sequence ID" value="TLD71018.1"/>
    <property type="molecule type" value="Genomic_DNA"/>
</dbReference>
<dbReference type="InterPro" id="IPR029045">
    <property type="entry name" value="ClpP/crotonase-like_dom_sf"/>
</dbReference>
<accession>A0A5R8KFD8</accession>
<evidence type="ECO:0000259" key="8">
    <source>
        <dbReference type="Pfam" id="PF01957"/>
    </source>
</evidence>
<evidence type="ECO:0008006" key="13">
    <source>
        <dbReference type="Google" id="ProtNLM"/>
    </source>
</evidence>
<dbReference type="InterPro" id="IPR052165">
    <property type="entry name" value="Membrane_assoc_protease"/>
</dbReference>
<dbReference type="PANTHER" id="PTHR33507:SF3">
    <property type="entry name" value="INNER MEMBRANE PROTEIN YBBJ"/>
    <property type="match status" value="1"/>
</dbReference>
<comment type="caution">
    <text evidence="11">The sequence shown here is derived from an EMBL/GenBank/DDBJ whole genome shotgun (WGS) entry which is preliminary data.</text>
</comment>
<reference evidence="11 12" key="1">
    <citation type="submission" date="2019-05" db="EMBL/GenBank/DDBJ databases">
        <title>Verrucobacter flavum gen. nov., sp. nov. a new member of the family Verrucomicrobiaceae.</title>
        <authorList>
            <person name="Szuroczki S."/>
            <person name="Abbaszade G."/>
            <person name="Szabo A."/>
            <person name="Felfoldi T."/>
            <person name="Schumann P."/>
            <person name="Boka K."/>
            <person name="Keki Z."/>
            <person name="Toumi M."/>
            <person name="Toth E."/>
        </authorList>
    </citation>
    <scope>NUCLEOTIDE SEQUENCE [LARGE SCALE GENOMIC DNA]</scope>
    <source>
        <strain evidence="11 12">MG-N-17</strain>
    </source>
</reference>
<dbReference type="Proteomes" id="UP000306196">
    <property type="component" value="Unassembled WGS sequence"/>
</dbReference>
<dbReference type="SUPFAM" id="SSF52096">
    <property type="entry name" value="ClpP/crotonase"/>
    <property type="match status" value="1"/>
</dbReference>
<feature type="signal peptide" evidence="7">
    <location>
        <begin position="1"/>
        <end position="39"/>
    </location>
</feature>
<keyword evidence="7" id="KW-0732">Signal</keyword>
<dbReference type="Pfam" id="PF25145">
    <property type="entry name" value="NfeD1b_N"/>
    <property type="match status" value="1"/>
</dbReference>
<comment type="subcellular location">
    <subcellularLocation>
        <location evidence="1">Membrane</location>
        <topology evidence="1">Multi-pass membrane protein</topology>
    </subcellularLocation>
</comment>
<keyword evidence="12" id="KW-1185">Reference proteome</keyword>
<name>A0A5R8KFD8_9BACT</name>
<feature type="domain" description="NfeD integral membrane" evidence="9">
    <location>
        <begin position="317"/>
        <end position="448"/>
    </location>
</feature>
<feature type="transmembrane region" description="Helical" evidence="6">
    <location>
        <begin position="364"/>
        <end position="384"/>
    </location>
</feature>
<dbReference type="InterPro" id="IPR056739">
    <property type="entry name" value="NfeD_membrane"/>
</dbReference>
<feature type="transmembrane region" description="Helical" evidence="6">
    <location>
        <begin position="337"/>
        <end position="358"/>
    </location>
</feature>
<dbReference type="AlphaFoldDB" id="A0A5R8KFD8"/>
<evidence type="ECO:0000313" key="12">
    <source>
        <dbReference type="Proteomes" id="UP000306196"/>
    </source>
</evidence>
<sequence length="564" mass="60323">MGWVDMRGCATGVFRSKWRMRFLSLLSVFVWLSMASVQGQETAPPTAEAPAVEAPSKPAEVVEEPKKAVQKEVENEVNVVRRDEVKPRVFEQGESYEGKVVIIPVGEEDLMNPARFEYMSRTLKRASDEGAEAVVIDLDTPGGIAWNTTTMAMEDLQKMKVRTVAFVNPRALSAGALIAMGTDAIYMSPASTIGAATPVSSMGAELGEAERAKMNSALMAMARSAAKAKGHREEVANSMVDKDVGLKIGEVEIVPKGQICSLDQEQATRMFDGKPLLAKAVVGDLEALKQMEQFKGESVRAEPQGFELVAIWITQYATVLLLIGLAAGYLEMQAPGFGLPGFTAIAAFFLFFFGHYIAGSLVGFETVALFVLGIGLIAVEFFILPGFIVPGLVGLAMVVGALIYTMAGWEFTVPEGGVLPVRLEDYMRPLLNLGLAFVGSIIVIMLMMRYLPDVGPFKNMILETAVGGEQASIEGEGQRMAGSVAVGALGLTKSALRPYGNVEFDGVMLEAMSEGDYLPPGTKVRVRSVTSGKMVVEREAEPQVGNETETVAGHGGSGVQGEGV</sequence>
<evidence type="ECO:0000256" key="7">
    <source>
        <dbReference type="SAM" id="SignalP"/>
    </source>
</evidence>
<evidence type="ECO:0000313" key="11">
    <source>
        <dbReference type="EMBL" id="TLD71018.1"/>
    </source>
</evidence>
<evidence type="ECO:0000256" key="6">
    <source>
        <dbReference type="SAM" id="Phobius"/>
    </source>
</evidence>
<feature type="transmembrane region" description="Helical" evidence="6">
    <location>
        <begin position="309"/>
        <end position="330"/>
    </location>
</feature>
<dbReference type="PANTHER" id="PTHR33507">
    <property type="entry name" value="INNER MEMBRANE PROTEIN YBBJ"/>
    <property type="match status" value="1"/>
</dbReference>
<evidence type="ECO:0000256" key="1">
    <source>
        <dbReference type="ARBA" id="ARBA00004141"/>
    </source>
</evidence>
<dbReference type="Gene3D" id="2.40.50.140">
    <property type="entry name" value="Nucleic acid-binding proteins"/>
    <property type="match status" value="1"/>
</dbReference>
<dbReference type="CDD" id="cd07021">
    <property type="entry name" value="Clp_protease_NfeD_like"/>
    <property type="match status" value="1"/>
</dbReference>
<evidence type="ECO:0000259" key="9">
    <source>
        <dbReference type="Pfam" id="PF24961"/>
    </source>
</evidence>
<evidence type="ECO:0000256" key="5">
    <source>
        <dbReference type="SAM" id="MobiDB-lite"/>
    </source>
</evidence>
<dbReference type="InterPro" id="IPR012340">
    <property type="entry name" value="NA-bd_OB-fold"/>
</dbReference>
<feature type="transmembrane region" description="Helical" evidence="6">
    <location>
        <begin position="391"/>
        <end position="409"/>
    </location>
</feature>
<dbReference type="InterPro" id="IPR002810">
    <property type="entry name" value="NfeD-like_C"/>
</dbReference>
<keyword evidence="2 6" id="KW-0812">Transmembrane</keyword>